<dbReference type="FunFam" id="2.60.40.770:FF:000001">
    <property type="entry name" value="NPC intracellular cholesterol transporter 2"/>
    <property type="match status" value="1"/>
</dbReference>
<dbReference type="CDD" id="cd00916">
    <property type="entry name" value="Npc2_like"/>
    <property type="match status" value="1"/>
</dbReference>
<evidence type="ECO:0000256" key="5">
    <source>
        <dbReference type="ARBA" id="ARBA00023157"/>
    </source>
</evidence>
<dbReference type="GO" id="GO:0032367">
    <property type="term" value="P:intracellular cholesterol transport"/>
    <property type="evidence" value="ECO:0007669"/>
    <property type="project" value="InterPro"/>
</dbReference>
<keyword evidence="3" id="KW-0964">Secreted</keyword>
<evidence type="ECO:0000256" key="1">
    <source>
        <dbReference type="ARBA" id="ARBA00004613"/>
    </source>
</evidence>
<feature type="domain" description="MD-2-related lipid-recognition" evidence="7">
    <location>
        <begin position="23"/>
        <end position="146"/>
    </location>
</feature>
<evidence type="ECO:0000256" key="4">
    <source>
        <dbReference type="ARBA" id="ARBA00022729"/>
    </source>
</evidence>
<keyword evidence="5" id="KW-1015">Disulfide bond</keyword>
<dbReference type="InterPro" id="IPR033916">
    <property type="entry name" value="ML_Npc2-like"/>
</dbReference>
<evidence type="ECO:0000256" key="6">
    <source>
        <dbReference type="SAM" id="SignalP"/>
    </source>
</evidence>
<dbReference type="InterPro" id="IPR003172">
    <property type="entry name" value="ML_dom"/>
</dbReference>
<dbReference type="PANTHER" id="PTHR11306:SF36">
    <property type="entry name" value="NIEMANN-PICK TYPE C-2C-RELATED"/>
    <property type="match status" value="1"/>
</dbReference>
<dbReference type="InterPro" id="IPR039670">
    <property type="entry name" value="NPC2-like"/>
</dbReference>
<evidence type="ECO:0000313" key="8">
    <source>
        <dbReference type="EMBL" id="NOV51125.1"/>
    </source>
</evidence>
<dbReference type="SMART" id="SM00737">
    <property type="entry name" value="ML"/>
    <property type="match status" value="1"/>
</dbReference>
<dbReference type="AlphaFoldDB" id="A0A6M2DXL7"/>
<evidence type="ECO:0000256" key="2">
    <source>
        <dbReference type="ARBA" id="ARBA00006370"/>
    </source>
</evidence>
<dbReference type="EMBL" id="GIIL01007399">
    <property type="protein sequence ID" value="NOV51125.1"/>
    <property type="molecule type" value="Transcribed_RNA"/>
</dbReference>
<feature type="signal peptide" evidence="6">
    <location>
        <begin position="1"/>
        <end position="20"/>
    </location>
</feature>
<protein>
    <submittedName>
        <fullName evidence="8">Putative ecdysteroid-regulated 16 kDa protein</fullName>
    </submittedName>
</protein>
<dbReference type="GO" id="GO:0032934">
    <property type="term" value="F:sterol binding"/>
    <property type="evidence" value="ECO:0007669"/>
    <property type="project" value="InterPro"/>
</dbReference>
<evidence type="ECO:0000259" key="7">
    <source>
        <dbReference type="SMART" id="SM00737"/>
    </source>
</evidence>
<name>A0A6M2DXL7_XENCH</name>
<dbReference type="Gene3D" id="2.60.40.770">
    <property type="match status" value="1"/>
</dbReference>
<dbReference type="SUPFAM" id="SSF81296">
    <property type="entry name" value="E set domains"/>
    <property type="match status" value="1"/>
</dbReference>
<organism evidence="8">
    <name type="scientific">Xenopsylla cheopis</name>
    <name type="common">Oriental rat flea</name>
    <name type="synonym">Pulex cheopis</name>
    <dbReference type="NCBI Taxonomy" id="163159"/>
    <lineage>
        <taxon>Eukaryota</taxon>
        <taxon>Metazoa</taxon>
        <taxon>Ecdysozoa</taxon>
        <taxon>Arthropoda</taxon>
        <taxon>Hexapoda</taxon>
        <taxon>Insecta</taxon>
        <taxon>Pterygota</taxon>
        <taxon>Neoptera</taxon>
        <taxon>Endopterygota</taxon>
        <taxon>Siphonaptera</taxon>
        <taxon>Pulicidae</taxon>
        <taxon>Xenopsyllinae</taxon>
        <taxon>Xenopsylla</taxon>
    </lineage>
</organism>
<feature type="chain" id="PRO_5026655294" evidence="6">
    <location>
        <begin position="21"/>
        <end position="149"/>
    </location>
</feature>
<dbReference type="GO" id="GO:0005576">
    <property type="term" value="C:extracellular region"/>
    <property type="evidence" value="ECO:0007669"/>
    <property type="project" value="UniProtKB-SubCell"/>
</dbReference>
<accession>A0A6M2DXL7</accession>
<dbReference type="Pfam" id="PF02221">
    <property type="entry name" value="E1_DerP2_DerF2"/>
    <property type="match status" value="1"/>
</dbReference>
<comment type="similarity">
    <text evidence="2">Belongs to the NPC2 family.</text>
</comment>
<keyword evidence="4 6" id="KW-0732">Signal</keyword>
<sequence>MCSTTFVALALCLVVAVANANTFENCGSTLGTFSEVRVSGCEGKSTCVLRRGRNVTIEIDFTTSAEVRKVNTVVHGEIFDVPIPFPLNHPNACSDSGLTCPLEPEQTQKYEAILPVLKQYPKVSVKVRWELQNEKGENIVCVLIPSKIQ</sequence>
<dbReference type="InterPro" id="IPR014756">
    <property type="entry name" value="Ig_E-set"/>
</dbReference>
<comment type="subcellular location">
    <subcellularLocation>
        <location evidence="1">Secreted</location>
    </subcellularLocation>
</comment>
<proteinExistence type="inferred from homology"/>
<reference evidence="8" key="1">
    <citation type="submission" date="2020-03" db="EMBL/GenBank/DDBJ databases">
        <title>Transcriptomic Profiling of the Digestive Tract of the Rat Flea, Xenopsylla cheopis, Following Blood Feeding and Infection with Yersinia pestis.</title>
        <authorList>
            <person name="Bland D.M."/>
            <person name="Martens C.A."/>
            <person name="Virtaneva K."/>
            <person name="Kanakabandi K."/>
            <person name="Long D."/>
            <person name="Rosenke R."/>
            <person name="Saturday G.A."/>
            <person name="Hoyt F.H."/>
            <person name="Bruno D.P."/>
            <person name="Ribeiro J.M.C."/>
            <person name="Hinnebusch J."/>
        </authorList>
    </citation>
    <scope>NUCLEOTIDE SEQUENCE</scope>
</reference>
<evidence type="ECO:0000256" key="3">
    <source>
        <dbReference type="ARBA" id="ARBA00022525"/>
    </source>
</evidence>
<dbReference type="PANTHER" id="PTHR11306">
    <property type="entry name" value="NIEMANN PICK TYPE C2 PROTEIN NPC2-RELATED"/>
    <property type="match status" value="1"/>
</dbReference>